<name>A0ABR1K075_9AGAR</name>
<evidence type="ECO:0000313" key="2">
    <source>
        <dbReference type="EMBL" id="KAK7470428.1"/>
    </source>
</evidence>
<dbReference type="Pfam" id="PF17104">
    <property type="entry name" value="YBL010C_LAA2"/>
    <property type="match status" value="1"/>
</dbReference>
<evidence type="ECO:0000313" key="3">
    <source>
        <dbReference type="Proteomes" id="UP001498398"/>
    </source>
</evidence>
<gene>
    <name evidence="2" type="ORF">VKT23_001854</name>
</gene>
<feature type="region of interest" description="Disordered" evidence="1">
    <location>
        <begin position="201"/>
        <end position="261"/>
    </location>
</feature>
<proteinExistence type="predicted"/>
<dbReference type="InterPro" id="IPR031355">
    <property type="entry name" value="YBL010C/LAA2-like"/>
</dbReference>
<dbReference type="EMBL" id="JBANRG010000002">
    <property type="protein sequence ID" value="KAK7470428.1"/>
    <property type="molecule type" value="Genomic_DNA"/>
</dbReference>
<feature type="compositionally biased region" description="Low complexity" evidence="1">
    <location>
        <begin position="22"/>
        <end position="41"/>
    </location>
</feature>
<sequence length="354" mass="38457">MDDDITFGASVWGSSEPLDILPSAQSPQFAAPSASESAPSDDFGDFDDFGPPAGHAAQEAAEDDDFGDFGDFGDVQESMPTSVEFSEDAGFVSSPPVAGPSRADWRPLRLDPLPSRSDLEEEINDLLDPLWDKDALSRVTTKDGIRELEGVNQILVTNESRELYTMLFRTPPATKPPNWTRSRIRRQHLISLGIPVNLDEVLPHANGKPLPPLQITTRPMSAPPGPRNSPHNSSAPASASQSRSSSPLKRSGHGQFGPKPQLDEAKISQLLDLDQDNLRLQPLAVLERQLAEMRAQTANTSALLTYLLQTRDALQQDSETYNGLIAELVGEAQRIKTGSKGRNSMPIRKGSGMT</sequence>
<protein>
    <submittedName>
        <fullName evidence="2">Uncharacterized protein</fullName>
    </submittedName>
</protein>
<reference evidence="2 3" key="1">
    <citation type="submission" date="2024-01" db="EMBL/GenBank/DDBJ databases">
        <title>A draft genome for the cacao thread blight pathogen Marasmiellus scandens.</title>
        <authorList>
            <person name="Baruah I.K."/>
            <person name="Leung J."/>
            <person name="Bukari Y."/>
            <person name="Amoako-Attah I."/>
            <person name="Meinhardt L.W."/>
            <person name="Bailey B.A."/>
            <person name="Cohen S.P."/>
        </authorList>
    </citation>
    <scope>NUCLEOTIDE SEQUENCE [LARGE SCALE GENOMIC DNA]</scope>
    <source>
        <strain evidence="2 3">GH-19</strain>
    </source>
</reference>
<comment type="caution">
    <text evidence="2">The sequence shown here is derived from an EMBL/GenBank/DDBJ whole genome shotgun (WGS) entry which is preliminary data.</text>
</comment>
<dbReference type="PANTHER" id="PTHR38698:SF1">
    <property type="entry name" value="FUNGAL PROTEIN"/>
    <property type="match status" value="1"/>
</dbReference>
<dbReference type="PANTHER" id="PTHR38698">
    <property type="entry name" value="EXPRESSED PROTEIN"/>
    <property type="match status" value="1"/>
</dbReference>
<organism evidence="2 3">
    <name type="scientific">Marasmiellus scandens</name>
    <dbReference type="NCBI Taxonomy" id="2682957"/>
    <lineage>
        <taxon>Eukaryota</taxon>
        <taxon>Fungi</taxon>
        <taxon>Dikarya</taxon>
        <taxon>Basidiomycota</taxon>
        <taxon>Agaricomycotina</taxon>
        <taxon>Agaricomycetes</taxon>
        <taxon>Agaricomycetidae</taxon>
        <taxon>Agaricales</taxon>
        <taxon>Marasmiineae</taxon>
        <taxon>Omphalotaceae</taxon>
        <taxon>Marasmiellus</taxon>
    </lineage>
</organism>
<dbReference type="Proteomes" id="UP001498398">
    <property type="component" value="Unassembled WGS sequence"/>
</dbReference>
<feature type="region of interest" description="Disordered" evidence="1">
    <location>
        <begin position="1"/>
        <end position="106"/>
    </location>
</feature>
<feature type="compositionally biased region" description="Low complexity" evidence="1">
    <location>
        <begin position="228"/>
        <end position="249"/>
    </location>
</feature>
<accession>A0ABR1K075</accession>
<evidence type="ECO:0000256" key="1">
    <source>
        <dbReference type="SAM" id="MobiDB-lite"/>
    </source>
</evidence>
<keyword evidence="3" id="KW-1185">Reference proteome</keyword>